<dbReference type="AlphaFoldDB" id="A0A5C4XX71"/>
<reference evidence="7 8" key="1">
    <citation type="submission" date="2019-06" db="EMBL/GenBank/DDBJ databases">
        <title>Genome sequence of Deinococcus radiopugnans ATCC 19172.</title>
        <authorList>
            <person name="Maclea K.S."/>
            <person name="Maynard C.R."/>
        </authorList>
    </citation>
    <scope>NUCLEOTIDE SEQUENCE [LARGE SCALE GENOMIC DNA]</scope>
    <source>
        <strain evidence="7 8">ATCC 19172</strain>
    </source>
</reference>
<dbReference type="Pfam" id="PF03466">
    <property type="entry name" value="LysR_substrate"/>
    <property type="match status" value="1"/>
</dbReference>
<evidence type="ECO:0000313" key="6">
    <source>
        <dbReference type="EMBL" id="MBB6018582.1"/>
    </source>
</evidence>
<dbReference type="OrthoDB" id="9067838at2"/>
<evidence type="ECO:0000256" key="2">
    <source>
        <dbReference type="ARBA" id="ARBA00023015"/>
    </source>
</evidence>
<evidence type="ECO:0000313" key="7">
    <source>
        <dbReference type="EMBL" id="TNM67284.1"/>
    </source>
</evidence>
<dbReference type="Proteomes" id="UP000629870">
    <property type="component" value="Unassembled WGS sequence"/>
</dbReference>
<keyword evidence="3 6" id="KW-0238">DNA-binding</keyword>
<feature type="domain" description="LysR substrate-binding" evidence="5">
    <location>
        <begin position="236"/>
        <end position="439"/>
    </location>
</feature>
<evidence type="ECO:0000313" key="9">
    <source>
        <dbReference type="Proteomes" id="UP000629870"/>
    </source>
</evidence>
<protein>
    <submittedName>
        <fullName evidence="6">DNA-binding transcriptional LysR family regulator</fullName>
    </submittedName>
</protein>
<comment type="caution">
    <text evidence="7">The sequence shown here is derived from an EMBL/GenBank/DDBJ whole genome shotgun (WGS) entry which is preliminary data.</text>
</comment>
<dbReference type="GO" id="GO:0003700">
    <property type="term" value="F:DNA-binding transcription factor activity"/>
    <property type="evidence" value="ECO:0007669"/>
    <property type="project" value="TreeGrafter"/>
</dbReference>
<dbReference type="Gene3D" id="3.40.190.10">
    <property type="entry name" value="Periplasmic binding protein-like II"/>
    <property type="match status" value="2"/>
</dbReference>
<dbReference type="PANTHER" id="PTHR30346">
    <property type="entry name" value="TRANSCRIPTIONAL DUAL REGULATOR HCAR-RELATED"/>
    <property type="match status" value="1"/>
</dbReference>
<dbReference type="GO" id="GO:0032993">
    <property type="term" value="C:protein-DNA complex"/>
    <property type="evidence" value="ECO:0007669"/>
    <property type="project" value="TreeGrafter"/>
</dbReference>
<dbReference type="Proteomes" id="UP000313988">
    <property type="component" value="Unassembled WGS sequence"/>
</dbReference>
<organism evidence="7 8">
    <name type="scientific">Deinococcus radiopugnans ATCC 19172</name>
    <dbReference type="NCBI Taxonomy" id="585398"/>
    <lineage>
        <taxon>Bacteria</taxon>
        <taxon>Thermotogati</taxon>
        <taxon>Deinococcota</taxon>
        <taxon>Deinococci</taxon>
        <taxon>Deinococcales</taxon>
        <taxon>Deinococcaceae</taxon>
        <taxon>Deinococcus</taxon>
    </lineage>
</organism>
<evidence type="ECO:0000256" key="1">
    <source>
        <dbReference type="ARBA" id="ARBA00009437"/>
    </source>
</evidence>
<reference evidence="6 9" key="2">
    <citation type="submission" date="2020-08" db="EMBL/GenBank/DDBJ databases">
        <title>Genomic Encyclopedia of Type Strains, Phase IV (KMG-IV): sequencing the most valuable type-strain genomes for metagenomic binning, comparative biology and taxonomic classification.</title>
        <authorList>
            <person name="Goeker M."/>
        </authorList>
    </citation>
    <scope>NUCLEOTIDE SEQUENCE [LARGE SCALE GENOMIC DNA]</scope>
    <source>
        <strain evidence="6 9">DSM 12027</strain>
    </source>
</reference>
<dbReference type="CDD" id="cd08414">
    <property type="entry name" value="PBP2_LTTR_aromatics_like"/>
    <property type="match status" value="1"/>
</dbReference>
<comment type="similarity">
    <text evidence="1">Belongs to the LysR transcriptional regulatory family.</text>
</comment>
<dbReference type="PANTHER" id="PTHR30346:SF28">
    <property type="entry name" value="HTH-TYPE TRANSCRIPTIONAL REGULATOR CYNR"/>
    <property type="match status" value="1"/>
</dbReference>
<name>A0A5C4XX71_9DEIO</name>
<evidence type="ECO:0000256" key="4">
    <source>
        <dbReference type="ARBA" id="ARBA00023163"/>
    </source>
</evidence>
<evidence type="ECO:0000256" key="3">
    <source>
        <dbReference type="ARBA" id="ARBA00023125"/>
    </source>
</evidence>
<dbReference type="RefSeq" id="WP_139404724.1">
    <property type="nucleotide sequence ID" value="NZ_JACHEW010000034.1"/>
</dbReference>
<evidence type="ECO:0000313" key="8">
    <source>
        <dbReference type="Proteomes" id="UP000313988"/>
    </source>
</evidence>
<dbReference type="SUPFAM" id="SSF53850">
    <property type="entry name" value="Periplasmic binding protein-like II"/>
    <property type="match status" value="1"/>
</dbReference>
<dbReference type="EMBL" id="JACHEW010000034">
    <property type="protein sequence ID" value="MBB6018582.1"/>
    <property type="molecule type" value="Genomic_DNA"/>
</dbReference>
<accession>A0A5C4XX71</accession>
<keyword evidence="9" id="KW-1185">Reference proteome</keyword>
<keyword evidence="2" id="KW-0805">Transcription regulation</keyword>
<dbReference type="InterPro" id="IPR005119">
    <property type="entry name" value="LysR_subst-bd"/>
</dbReference>
<sequence length="449" mass="48827">MILQTLGKLELRGGVCTRSKSLLLLSYLAVEGRQERAHLARLFFRGAVNPLGSLRTTLHRLRDEVPGAVQVDGTRLRATIACDAQHLLSRLDAGDLSGATALYTGAFLAGVHLPDWSEPLENWVYARRATIARRVRGSLLRLGEQAAAQGDFNAGADLAERACWLAGGPAPNIEELERLLLLLTAGQSVMLGQLQSDLTDDPHWSVAEAQRALSASLPVQARTAALPRLRTAGPLEAGDLVLGTTGFLNHAVVPAALRRYAERYPLARLTFKELFSSAQLQALTDGTLDVGFVTLPIEGDQIAWEQLWREAYVALLPAKHPLARLREVPLRALDGEVMVIHPRQVHPPLYDHVLKLLKHNGVVPPQLLEGAGPQTRNQFVAGGFGYTLALPSWPAELPGLVRRPIRYAAHQRPMVMDGAVAWHRTRVSAPASAFIDIVLALRTQGAGRG</sequence>
<gene>
    <name evidence="7" type="ORF">FHR04_18680</name>
    <name evidence="6" type="ORF">HNQ04_003863</name>
</gene>
<dbReference type="EMBL" id="VDMO01000032">
    <property type="protein sequence ID" value="TNM67284.1"/>
    <property type="molecule type" value="Genomic_DNA"/>
</dbReference>
<evidence type="ECO:0000259" key="5">
    <source>
        <dbReference type="Pfam" id="PF03466"/>
    </source>
</evidence>
<proteinExistence type="inferred from homology"/>
<dbReference type="GO" id="GO:0003677">
    <property type="term" value="F:DNA binding"/>
    <property type="evidence" value="ECO:0007669"/>
    <property type="project" value="UniProtKB-KW"/>
</dbReference>
<keyword evidence="4" id="KW-0804">Transcription</keyword>